<dbReference type="AlphaFoldDB" id="W5SFQ5"/>
<evidence type="ECO:0000313" key="1">
    <source>
        <dbReference type="EMBL" id="AHH03951.1"/>
    </source>
</evidence>
<dbReference type="NCBIfam" id="NF033728">
    <property type="entry name" value="borfam54_1"/>
    <property type="match status" value="1"/>
</dbReference>
<keyword evidence="1" id="KW-0614">Plasmid</keyword>
<dbReference type="HOGENOM" id="CLU_062986_2_0_12"/>
<dbReference type="NCBIfam" id="NF033730">
    <property type="entry name" value="borfam54_3"/>
    <property type="match status" value="1"/>
</dbReference>
<sequence length="287" mass="32814">MRNILNNIFIGFTLMASMLVGCNPKGGDLTALQDGQSDDATTQTLANLNLAKPNLLNDKQKLAQDTLEKAQGVESEKDKEKNKEKETLIAWITNKAQTDMALINKYNNNIEDSEQYGMKLGVFKFLNNTDNNKPIHFVENTRLRKQLYSSLDWSEDKIRKLGTILNTIGPNDGDHLAKTILSAGINYAQGYFEWIIDITYERKENLNKLTLRKLKNIKVNLEKIDKLRQKWINATNNIISDYEANTDDIQNNKQVLVKHVNSQYGTTFKHFIPNIQVLAQNIEKILK</sequence>
<organism evidence="1">
    <name type="scientific">Borrelia nietonii YOR</name>
    <dbReference type="NCBI Taxonomy" id="1293576"/>
    <lineage>
        <taxon>Bacteria</taxon>
        <taxon>Pseudomonadati</taxon>
        <taxon>Spirochaetota</taxon>
        <taxon>Spirochaetia</taxon>
        <taxon>Spirochaetales</taxon>
        <taxon>Borreliaceae</taxon>
        <taxon>Borrelia</taxon>
        <taxon>Borrelia nietonii</taxon>
    </lineage>
</organism>
<proteinExistence type="predicted"/>
<dbReference type="NCBIfam" id="NF033729">
    <property type="entry name" value="borfam54_2"/>
    <property type="match status" value="1"/>
</dbReference>
<dbReference type="PROSITE" id="PS51257">
    <property type="entry name" value="PROKAR_LIPOPROTEIN"/>
    <property type="match status" value="1"/>
</dbReference>
<dbReference type="InterPro" id="IPR008421">
    <property type="entry name" value="Borrelia_lipoprotein_PFam54/60"/>
</dbReference>
<gene>
    <name evidence="1" type="ORF">BHY_1000</name>
</gene>
<dbReference type="Pfam" id="PF05714">
    <property type="entry name" value="PFam54_60"/>
    <property type="match status" value="1"/>
</dbReference>
<protein>
    <submittedName>
        <fullName evidence="1">Antigen P35</fullName>
    </submittedName>
</protein>
<dbReference type="RefSeq" id="WP_025434191.1">
    <property type="nucleotide sequence ID" value="NZ_CP004154.1"/>
</dbReference>
<name>W5SFQ5_9SPIR</name>
<accession>W5SFQ5</accession>
<reference evidence="1" key="1">
    <citation type="submission" date="2013-02" db="EMBL/GenBank/DDBJ databases">
        <title>Comparative genomics of Borrelia species.</title>
        <authorList>
            <person name="Schwan T.G."/>
            <person name="Raffel S.J."/>
            <person name="Porcella S.F."/>
        </authorList>
    </citation>
    <scope>NUCLEOTIDE SEQUENCE</scope>
    <source>
        <strain evidence="1">YOR</strain>
        <plasmid evidence="1">unnamed</plasmid>
    </source>
</reference>
<dbReference type="EMBL" id="CP004154">
    <property type="protein sequence ID" value="AHH03951.1"/>
    <property type="molecule type" value="Genomic_DNA"/>
</dbReference>
<geneLocation type="plasmid" evidence="1">
    <name>unnamed</name>
</geneLocation>
<dbReference type="Gene3D" id="1.10.3160.10">
    <property type="entry name" value="Bbcrasp-1"/>
    <property type="match status" value="1"/>
</dbReference>